<dbReference type="EMBL" id="JAQQDH010000001">
    <property type="protein sequence ID" value="MFM0443328.1"/>
    <property type="molecule type" value="Genomic_DNA"/>
</dbReference>
<reference evidence="3 4" key="1">
    <citation type="journal article" date="2024" name="Chem. Sci.">
        <title>Discovery of megapolipeptins by genome mining of a Burkholderiales bacteria collection.</title>
        <authorList>
            <person name="Paulo B.S."/>
            <person name="Recchia M.J.J."/>
            <person name="Lee S."/>
            <person name="Fergusson C.H."/>
            <person name="Romanowski S.B."/>
            <person name="Hernandez A."/>
            <person name="Krull N."/>
            <person name="Liu D.Y."/>
            <person name="Cavanagh H."/>
            <person name="Bos A."/>
            <person name="Gray C.A."/>
            <person name="Murphy B.T."/>
            <person name="Linington R.G."/>
            <person name="Eustaquio A.S."/>
        </authorList>
    </citation>
    <scope>NUCLEOTIDE SEQUENCE [LARGE SCALE GENOMIC DNA]</scope>
    <source>
        <strain evidence="3 4">RL17-379-BIB-C</strain>
    </source>
</reference>
<evidence type="ECO:0000259" key="2">
    <source>
        <dbReference type="Pfam" id="PF14130"/>
    </source>
</evidence>
<dbReference type="Pfam" id="PF14130">
    <property type="entry name" value="Cap4_nuclease"/>
    <property type="match status" value="1"/>
</dbReference>
<proteinExistence type="predicted"/>
<feature type="region of interest" description="Disordered" evidence="1">
    <location>
        <begin position="113"/>
        <end position="148"/>
    </location>
</feature>
<keyword evidence="4" id="KW-1185">Reference proteome</keyword>
<feature type="domain" description="CD-NTase associated protein 4-like DNA endonuclease" evidence="2">
    <location>
        <begin position="27"/>
        <end position="103"/>
    </location>
</feature>
<evidence type="ECO:0000313" key="4">
    <source>
        <dbReference type="Proteomes" id="UP001629288"/>
    </source>
</evidence>
<dbReference type="InterPro" id="IPR025382">
    <property type="entry name" value="Cap4-like_endonuclease_dom"/>
</dbReference>
<protein>
    <submittedName>
        <fullName evidence="3">DsDNA nuclease domain-containing protein</fullName>
    </submittedName>
</protein>
<organism evidence="3 4">
    <name type="scientific">Paraburkholderia strydomiana</name>
    <dbReference type="NCBI Taxonomy" id="1245417"/>
    <lineage>
        <taxon>Bacteria</taxon>
        <taxon>Pseudomonadati</taxon>
        <taxon>Pseudomonadota</taxon>
        <taxon>Betaproteobacteria</taxon>
        <taxon>Burkholderiales</taxon>
        <taxon>Burkholderiaceae</taxon>
        <taxon>Paraburkholderia</taxon>
    </lineage>
</organism>
<feature type="compositionally biased region" description="Low complexity" evidence="1">
    <location>
        <begin position="123"/>
        <end position="132"/>
    </location>
</feature>
<sequence length="437" mass="48098">MTASAKEPPLQQVISDLFRDFDGDEVGGKHAMRGFNFQVWHAVLEALRAHRTGKDYAVVLEWQQDVAVLNSSSAPTGVRFVQLKKHESSTHWKLHHLIKPEKADAEVIAANDGVASGDGAAPSTTETSSAGKSGKGEKASKGKTPKKPKQSFLAKLYVHRRRFKELAQSRLEFASDAKFEIPDGAGIMSMLSSVELSALDAPVRMELETRLREQLQLPAGEAVDLSDFALVVSDCPVNDAHKYLAGELAEMQLGSELSLSGSATMLAVLVIASYVNLRAGSGRFAKNFEELLGRAVTRKDIAHYLDAANEQTIPTQDKIQFVINRLTFEGAPFPLINGMNREVSRACVDVTNRGGPVPLVAAYLKDLYARNSEYNSFPRATDMFAAWLEDFQKLAFPEAHLYKREYLYCLMSMITQDANPTKQLPLVPSGAQPEDRK</sequence>
<evidence type="ECO:0000256" key="1">
    <source>
        <dbReference type="SAM" id="MobiDB-lite"/>
    </source>
</evidence>
<dbReference type="Proteomes" id="UP001629288">
    <property type="component" value="Unassembled WGS sequence"/>
</dbReference>
<accession>A0ABW9BWQ5</accession>
<gene>
    <name evidence="3" type="ORF">PQR00_06985</name>
</gene>
<name>A0ABW9BWQ5_9BURK</name>
<comment type="caution">
    <text evidence="3">The sequence shown here is derived from an EMBL/GenBank/DDBJ whole genome shotgun (WGS) entry which is preliminary data.</text>
</comment>
<evidence type="ECO:0000313" key="3">
    <source>
        <dbReference type="EMBL" id="MFM0443328.1"/>
    </source>
</evidence>